<proteinExistence type="predicted"/>
<reference evidence="2" key="1">
    <citation type="submission" date="2021-01" db="EMBL/GenBank/DDBJ databases">
        <authorList>
            <person name="Corre E."/>
            <person name="Pelletier E."/>
            <person name="Niang G."/>
            <person name="Scheremetjew M."/>
            <person name="Finn R."/>
            <person name="Kale V."/>
            <person name="Holt S."/>
            <person name="Cochrane G."/>
            <person name="Meng A."/>
            <person name="Brown T."/>
            <person name="Cohen L."/>
        </authorList>
    </citation>
    <scope>NUCLEOTIDE SEQUENCE</scope>
    <source>
        <strain evidence="2">CCAP1064/1</strain>
    </source>
</reference>
<feature type="region of interest" description="Disordered" evidence="1">
    <location>
        <begin position="71"/>
        <end position="145"/>
    </location>
</feature>
<evidence type="ECO:0000313" key="2">
    <source>
        <dbReference type="EMBL" id="CAD8413039.1"/>
    </source>
</evidence>
<name>A0A7S0C6P3_9STRA</name>
<organism evidence="2">
    <name type="scientific">Proboscia inermis</name>
    <dbReference type="NCBI Taxonomy" id="420281"/>
    <lineage>
        <taxon>Eukaryota</taxon>
        <taxon>Sar</taxon>
        <taxon>Stramenopiles</taxon>
        <taxon>Ochrophyta</taxon>
        <taxon>Bacillariophyta</taxon>
        <taxon>Coscinodiscophyceae</taxon>
        <taxon>Rhizosoleniophycidae</taxon>
        <taxon>Rhizosoleniales</taxon>
        <taxon>Rhizosoleniaceae</taxon>
        <taxon>Proboscia</taxon>
    </lineage>
</organism>
<dbReference type="EMBL" id="HBEL01019380">
    <property type="protein sequence ID" value="CAD8413039.1"/>
    <property type="molecule type" value="Transcribed_RNA"/>
</dbReference>
<gene>
    <name evidence="2" type="ORF">PINE0816_LOCUS9168</name>
</gene>
<feature type="compositionally biased region" description="Acidic residues" evidence="1">
    <location>
        <begin position="79"/>
        <end position="93"/>
    </location>
</feature>
<accession>A0A7S0C6P3</accession>
<protein>
    <submittedName>
        <fullName evidence="2">Uncharacterized protein</fullName>
    </submittedName>
</protein>
<evidence type="ECO:0000256" key="1">
    <source>
        <dbReference type="SAM" id="MobiDB-lite"/>
    </source>
</evidence>
<sequence length="145" mass="16821">MYAAPESIWTVTVMAPRSVDLPAPLLRADAYQRLQSLPVEEDAAEEWDGNEDIWRKEEEDIEGLKRQMEEMEQLRLEQDEKDEEDKDNEENFMEDNCQTVSEVEEEKKEESAYESESESSQSTLSEMDQISMCEPPSPAVSHVER</sequence>
<dbReference type="AlphaFoldDB" id="A0A7S0C6P3"/>